<evidence type="ECO:0000313" key="3">
    <source>
        <dbReference type="EMBL" id="OEU19984.1"/>
    </source>
</evidence>
<gene>
    <name evidence="3" type="ORF">FRACYDRAFT_268140</name>
</gene>
<protein>
    <recommendedName>
        <fullName evidence="2">UBA domain-containing protein</fullName>
    </recommendedName>
</protein>
<dbReference type="SMART" id="SM00165">
    <property type="entry name" value="UBA"/>
    <property type="match status" value="1"/>
</dbReference>
<evidence type="ECO:0000256" key="1">
    <source>
        <dbReference type="SAM" id="MobiDB-lite"/>
    </source>
</evidence>
<dbReference type="PANTHER" id="PTHR23030">
    <property type="entry name" value="PCD6 INTERACTING PROTEIN-RELATED"/>
    <property type="match status" value="1"/>
</dbReference>
<dbReference type="Pfam" id="PF00627">
    <property type="entry name" value="UBA"/>
    <property type="match status" value="1"/>
</dbReference>
<feature type="compositionally biased region" description="Low complexity" evidence="1">
    <location>
        <begin position="284"/>
        <end position="304"/>
    </location>
</feature>
<dbReference type="SUPFAM" id="SSF46934">
    <property type="entry name" value="UBA-like"/>
    <property type="match status" value="1"/>
</dbReference>
<name>A0A1E7FPC6_9STRA</name>
<evidence type="ECO:0000259" key="2">
    <source>
        <dbReference type="PROSITE" id="PS50030"/>
    </source>
</evidence>
<dbReference type="Gene3D" id="1.10.8.10">
    <property type="entry name" value="DNA helicase RuvA subunit, C-terminal domain"/>
    <property type="match status" value="1"/>
</dbReference>
<feature type="domain" description="UBA" evidence="2">
    <location>
        <begin position="349"/>
        <end position="388"/>
    </location>
</feature>
<dbReference type="GO" id="GO:0005768">
    <property type="term" value="C:endosome"/>
    <property type="evidence" value="ECO:0007669"/>
    <property type="project" value="TreeGrafter"/>
</dbReference>
<feature type="compositionally biased region" description="Low complexity" evidence="1">
    <location>
        <begin position="312"/>
        <end position="328"/>
    </location>
</feature>
<dbReference type="Pfam" id="PF13949">
    <property type="entry name" value="ALIX_LYPXL_bnd"/>
    <property type="match status" value="1"/>
</dbReference>
<dbReference type="PANTHER" id="PTHR23030:SF30">
    <property type="entry name" value="TYROSINE-PROTEIN PHOSPHATASE NON-RECEPTOR TYPE 23"/>
    <property type="match status" value="1"/>
</dbReference>
<dbReference type="InParanoid" id="A0A1E7FPC6"/>
<dbReference type="AlphaFoldDB" id="A0A1E7FPC6"/>
<dbReference type="Proteomes" id="UP000095751">
    <property type="component" value="Unassembled WGS sequence"/>
</dbReference>
<dbReference type="PROSITE" id="PS50030">
    <property type="entry name" value="UBA"/>
    <property type="match status" value="1"/>
</dbReference>
<dbReference type="OrthoDB" id="2141925at2759"/>
<organism evidence="3 4">
    <name type="scientific">Fragilariopsis cylindrus CCMP1102</name>
    <dbReference type="NCBI Taxonomy" id="635003"/>
    <lineage>
        <taxon>Eukaryota</taxon>
        <taxon>Sar</taxon>
        <taxon>Stramenopiles</taxon>
        <taxon>Ochrophyta</taxon>
        <taxon>Bacillariophyta</taxon>
        <taxon>Bacillariophyceae</taxon>
        <taxon>Bacillariophycidae</taxon>
        <taxon>Bacillariales</taxon>
        <taxon>Bacillariaceae</taxon>
        <taxon>Fragilariopsis</taxon>
    </lineage>
</organism>
<sequence>MTYQRMLSQVDSDIESDRLFRQINPTFEGHDAGEAQRTLRRQLTNYDVLLSSAQEGDCTLFKRLEQLDTEPKFNLLQFSKSQLDCLLPSARGDPNDSNNIGTIDTQRLSYLLSELSTHFQEREELVNRIRKELKHYDIQETLQSRVDPVTGSDQDYLEASRFAQKAFDGMIYEIQNNMEKQKEILNTILIENKQFMMNRERTSASQSADSCIVLIEDAIGEIEELSNHLKEGKEFYNAVSPKMDKLKQQIGDKSARLTVERLEYDDKARRASQVVKDAMMAKNLSSESNNNDGGSAAAAASTSSQYDDQRRSPPSNSNGSPSSHPLNNHQEDEAVVPHLHRQETTRTNNVDDEKIATLVGMGFDPDKVVASLEKNNNDVDQALNELLK</sequence>
<dbReference type="InterPro" id="IPR025304">
    <property type="entry name" value="ALIX_V_dom"/>
</dbReference>
<dbReference type="KEGG" id="fcy:FRACYDRAFT_268140"/>
<dbReference type="GO" id="GO:0043328">
    <property type="term" value="P:protein transport to vacuole involved in ubiquitin-dependent protein catabolic process via the multivesicular body sorting pathway"/>
    <property type="evidence" value="ECO:0007669"/>
    <property type="project" value="TreeGrafter"/>
</dbReference>
<dbReference type="InterPro" id="IPR015940">
    <property type="entry name" value="UBA"/>
</dbReference>
<dbReference type="EMBL" id="KV784355">
    <property type="protein sequence ID" value="OEU19984.1"/>
    <property type="molecule type" value="Genomic_DNA"/>
</dbReference>
<keyword evidence="4" id="KW-1185">Reference proteome</keyword>
<evidence type="ECO:0000313" key="4">
    <source>
        <dbReference type="Proteomes" id="UP000095751"/>
    </source>
</evidence>
<accession>A0A1E7FPC6</accession>
<feature type="region of interest" description="Disordered" evidence="1">
    <location>
        <begin position="284"/>
        <end position="329"/>
    </location>
</feature>
<dbReference type="Gene3D" id="1.20.140.50">
    <property type="entry name" value="alix/aip1 like domains"/>
    <property type="match status" value="1"/>
</dbReference>
<reference evidence="3 4" key="1">
    <citation type="submission" date="2016-09" db="EMBL/GenBank/DDBJ databases">
        <title>Extensive genetic diversity and differential bi-allelic expression allows diatom success in the polar Southern Ocean.</title>
        <authorList>
            <consortium name="DOE Joint Genome Institute"/>
            <person name="Mock T."/>
            <person name="Otillar R.P."/>
            <person name="Strauss J."/>
            <person name="Dupont C."/>
            <person name="Frickenhaus S."/>
            <person name="Maumus F."/>
            <person name="Mcmullan M."/>
            <person name="Sanges R."/>
            <person name="Schmutz J."/>
            <person name="Toseland A."/>
            <person name="Valas R."/>
            <person name="Veluchamy A."/>
            <person name="Ward B.J."/>
            <person name="Allen A."/>
            <person name="Barry K."/>
            <person name="Falciatore A."/>
            <person name="Ferrante M."/>
            <person name="Fortunato A.E."/>
            <person name="Gloeckner G."/>
            <person name="Gruber A."/>
            <person name="Hipkin R."/>
            <person name="Janech M."/>
            <person name="Kroth P."/>
            <person name="Leese F."/>
            <person name="Lindquist E."/>
            <person name="Lyon B.R."/>
            <person name="Martin J."/>
            <person name="Mayer C."/>
            <person name="Parker M."/>
            <person name="Quesneville H."/>
            <person name="Raymond J."/>
            <person name="Uhlig C."/>
            <person name="Valentin K.U."/>
            <person name="Worden A.Z."/>
            <person name="Armbrust E.V."/>
            <person name="Bowler C."/>
            <person name="Green B."/>
            <person name="Moulton V."/>
            <person name="Van Oosterhout C."/>
            <person name="Grigoriev I."/>
        </authorList>
    </citation>
    <scope>NUCLEOTIDE SEQUENCE [LARGE SCALE GENOMIC DNA]</scope>
    <source>
        <strain evidence="3 4">CCMP1102</strain>
    </source>
</reference>
<dbReference type="InterPro" id="IPR009060">
    <property type="entry name" value="UBA-like_sf"/>
</dbReference>
<proteinExistence type="predicted"/>